<dbReference type="InterPro" id="IPR036388">
    <property type="entry name" value="WH-like_DNA-bd_sf"/>
</dbReference>
<dbReference type="PANTHER" id="PTHR30126:SF91">
    <property type="entry name" value="LYSR FAMILY TRANSCRIPTIONAL REGULATOR"/>
    <property type="match status" value="1"/>
</dbReference>
<sequence>MYIDPNHLRILAAIVDSGGLSEGAAALNKSQPSLSRTVAMLESRLGSRLFEKGIRPLRPTELCLSLAEQGRVIGQASEAARIAAELYSGGKAGTARIAGTPIFMDGVISYMIASFQSAFPDVAIQQSYGYFAELSEQLKTGNIDLAICPMRGDDIPEELSFEPILRGRNVIACAPSHPLARKSTFRLEDIAQYPWIAPPAGSPLYADLKNALEIVGITDFRVSFTGGSLAAILRIMSGSDALTVLPYSVVFMQRPSNMVTALPVKLEHPDRQLGLLWRNDRPVRPAVSRFQKFLKGEFSGLADRIDVRGREAVWRR</sequence>
<evidence type="ECO:0000256" key="2">
    <source>
        <dbReference type="ARBA" id="ARBA00023015"/>
    </source>
</evidence>
<dbReference type="EMBL" id="CP015124">
    <property type="protein sequence ID" value="ANP35755.1"/>
    <property type="molecule type" value="Genomic_DNA"/>
</dbReference>
<dbReference type="EMBL" id="JARCJK010000003">
    <property type="protein sequence ID" value="MDE4165754.1"/>
    <property type="molecule type" value="Genomic_DNA"/>
</dbReference>
<dbReference type="Gene3D" id="3.40.190.290">
    <property type="match status" value="1"/>
</dbReference>
<dbReference type="InterPro" id="IPR036390">
    <property type="entry name" value="WH_DNA-bd_sf"/>
</dbReference>
<dbReference type="SUPFAM" id="SSF53850">
    <property type="entry name" value="Periplasmic binding protein-like II"/>
    <property type="match status" value="1"/>
</dbReference>
<dbReference type="Gene3D" id="1.10.10.10">
    <property type="entry name" value="Winged helix-like DNA-binding domain superfamily/Winged helix DNA-binding domain"/>
    <property type="match status" value="1"/>
</dbReference>
<gene>
    <name evidence="6" type="ORF">JL2886_00831</name>
    <name evidence="7" type="ORF">PXK24_08620</name>
</gene>
<evidence type="ECO:0000259" key="5">
    <source>
        <dbReference type="PROSITE" id="PS50931"/>
    </source>
</evidence>
<dbReference type="PROSITE" id="PS50931">
    <property type="entry name" value="HTH_LYSR"/>
    <property type="match status" value="1"/>
</dbReference>
<organism evidence="6 8">
    <name type="scientific">Phaeobacter gallaeciensis</name>
    <dbReference type="NCBI Taxonomy" id="60890"/>
    <lineage>
        <taxon>Bacteria</taxon>
        <taxon>Pseudomonadati</taxon>
        <taxon>Pseudomonadota</taxon>
        <taxon>Alphaproteobacteria</taxon>
        <taxon>Rhodobacterales</taxon>
        <taxon>Roseobacteraceae</taxon>
        <taxon>Phaeobacter</taxon>
    </lineage>
</organism>
<evidence type="ECO:0000256" key="4">
    <source>
        <dbReference type="ARBA" id="ARBA00023163"/>
    </source>
</evidence>
<dbReference type="GO" id="GO:0000976">
    <property type="term" value="F:transcription cis-regulatory region binding"/>
    <property type="evidence" value="ECO:0007669"/>
    <property type="project" value="TreeGrafter"/>
</dbReference>
<protein>
    <submittedName>
        <fullName evidence="6">LysR family transcriptional regulator</fullName>
    </submittedName>
</protein>
<dbReference type="PANTHER" id="PTHR30126">
    <property type="entry name" value="HTH-TYPE TRANSCRIPTIONAL REGULATOR"/>
    <property type="match status" value="1"/>
</dbReference>
<dbReference type="Pfam" id="PF03466">
    <property type="entry name" value="LysR_substrate"/>
    <property type="match status" value="1"/>
</dbReference>
<dbReference type="Proteomes" id="UP001218364">
    <property type="component" value="Unassembled WGS sequence"/>
</dbReference>
<evidence type="ECO:0000313" key="9">
    <source>
        <dbReference type="Proteomes" id="UP001218364"/>
    </source>
</evidence>
<comment type="similarity">
    <text evidence="1">Belongs to the LysR transcriptional regulatory family.</text>
</comment>
<accession>A0A1B0ZNN0</accession>
<evidence type="ECO:0000313" key="8">
    <source>
        <dbReference type="Proteomes" id="UP000092565"/>
    </source>
</evidence>
<keyword evidence="3" id="KW-0238">DNA-binding</keyword>
<reference evidence="7 9" key="2">
    <citation type="submission" date="2023-02" db="EMBL/GenBank/DDBJ databases">
        <title>Population genomics of bacteria associated with diatom.</title>
        <authorList>
            <person name="Xie J."/>
            <person name="Wang H."/>
        </authorList>
    </citation>
    <scope>NUCLEOTIDE SEQUENCE [LARGE SCALE GENOMIC DNA]</scope>
    <source>
        <strain evidence="7 9">PT47_8</strain>
    </source>
</reference>
<dbReference type="Pfam" id="PF00126">
    <property type="entry name" value="HTH_1"/>
    <property type="match status" value="1"/>
</dbReference>
<evidence type="ECO:0000313" key="7">
    <source>
        <dbReference type="EMBL" id="MDE4165754.1"/>
    </source>
</evidence>
<dbReference type="AlphaFoldDB" id="A0A1B0ZNN0"/>
<evidence type="ECO:0000256" key="1">
    <source>
        <dbReference type="ARBA" id="ARBA00009437"/>
    </source>
</evidence>
<dbReference type="CDD" id="cd05466">
    <property type="entry name" value="PBP2_LTTR_substrate"/>
    <property type="match status" value="1"/>
</dbReference>
<dbReference type="GO" id="GO:0003700">
    <property type="term" value="F:DNA-binding transcription factor activity"/>
    <property type="evidence" value="ECO:0007669"/>
    <property type="project" value="InterPro"/>
</dbReference>
<dbReference type="RefSeq" id="WP_065270835.1">
    <property type="nucleotide sequence ID" value="NZ_CP015124.1"/>
</dbReference>
<feature type="domain" description="HTH lysR-type" evidence="5">
    <location>
        <begin position="3"/>
        <end position="60"/>
    </location>
</feature>
<dbReference type="Proteomes" id="UP000092565">
    <property type="component" value="Chromosome"/>
</dbReference>
<keyword evidence="4" id="KW-0804">Transcription</keyword>
<name>A0A1B0ZNN0_9RHOB</name>
<dbReference type="InterPro" id="IPR005119">
    <property type="entry name" value="LysR_subst-bd"/>
</dbReference>
<evidence type="ECO:0000256" key="3">
    <source>
        <dbReference type="ARBA" id="ARBA00023125"/>
    </source>
</evidence>
<dbReference type="OrthoDB" id="8479870at2"/>
<dbReference type="SUPFAM" id="SSF46785">
    <property type="entry name" value="Winged helix' DNA-binding domain"/>
    <property type="match status" value="1"/>
</dbReference>
<keyword evidence="2" id="KW-0805">Transcription regulation</keyword>
<evidence type="ECO:0000313" key="6">
    <source>
        <dbReference type="EMBL" id="ANP35755.1"/>
    </source>
</evidence>
<proteinExistence type="inferred from homology"/>
<dbReference type="PRINTS" id="PR00039">
    <property type="entry name" value="HTHLYSR"/>
</dbReference>
<dbReference type="PATRIC" id="fig|60890.4.peg.811"/>
<dbReference type="InterPro" id="IPR000847">
    <property type="entry name" value="LysR_HTH_N"/>
</dbReference>
<keyword evidence="8" id="KW-1185">Reference proteome</keyword>
<reference evidence="6 8" key="1">
    <citation type="submission" date="2016-04" db="EMBL/GenBank/DDBJ databases">
        <authorList>
            <person name="Evans L.H."/>
            <person name="Alamgir A."/>
            <person name="Owens N."/>
            <person name="Weber N.D."/>
            <person name="Virtaneva K."/>
            <person name="Barbian K."/>
            <person name="Babar A."/>
            <person name="Rosenke K."/>
        </authorList>
    </citation>
    <scope>NUCLEOTIDE SEQUENCE [LARGE SCALE GENOMIC DNA]</scope>
    <source>
        <strain evidence="6 8">JL2886</strain>
    </source>
</reference>